<name>A0ACC1SIL8_9HYPO</name>
<dbReference type="EMBL" id="JANRMS010000398">
    <property type="protein sequence ID" value="KAJ3540614.1"/>
    <property type="molecule type" value="Genomic_DNA"/>
</dbReference>
<keyword evidence="2" id="KW-1185">Reference proteome</keyword>
<reference evidence="1" key="1">
    <citation type="submission" date="2022-08" db="EMBL/GenBank/DDBJ databases">
        <title>Genome Sequence of Fusarium decemcellulare.</title>
        <authorList>
            <person name="Buettner E."/>
        </authorList>
    </citation>
    <scope>NUCLEOTIDE SEQUENCE</scope>
    <source>
        <strain evidence="1">Babe19</strain>
    </source>
</reference>
<proteinExistence type="predicted"/>
<protein>
    <submittedName>
        <fullName evidence="1">Uncharacterized protein</fullName>
    </submittedName>
</protein>
<sequence length="99" mass="10761">MIVRFDAMAKASGGIMIPRTGVGNAPADLTVYFLASHIWKIFDAGTLQLMSASEVKVQPSARSMDAVLSEHDAYGRSQMAECVPRAFRAVSWSRQLKTG</sequence>
<dbReference type="Proteomes" id="UP001148629">
    <property type="component" value="Unassembled WGS sequence"/>
</dbReference>
<organism evidence="1 2">
    <name type="scientific">Fusarium decemcellulare</name>
    <dbReference type="NCBI Taxonomy" id="57161"/>
    <lineage>
        <taxon>Eukaryota</taxon>
        <taxon>Fungi</taxon>
        <taxon>Dikarya</taxon>
        <taxon>Ascomycota</taxon>
        <taxon>Pezizomycotina</taxon>
        <taxon>Sordariomycetes</taxon>
        <taxon>Hypocreomycetidae</taxon>
        <taxon>Hypocreales</taxon>
        <taxon>Nectriaceae</taxon>
        <taxon>Fusarium</taxon>
        <taxon>Fusarium decemcellulare species complex</taxon>
    </lineage>
</organism>
<gene>
    <name evidence="1" type="ORF">NM208_g4983</name>
</gene>
<evidence type="ECO:0000313" key="1">
    <source>
        <dbReference type="EMBL" id="KAJ3540614.1"/>
    </source>
</evidence>
<evidence type="ECO:0000313" key="2">
    <source>
        <dbReference type="Proteomes" id="UP001148629"/>
    </source>
</evidence>
<comment type="caution">
    <text evidence="1">The sequence shown here is derived from an EMBL/GenBank/DDBJ whole genome shotgun (WGS) entry which is preliminary data.</text>
</comment>
<accession>A0ACC1SIL8</accession>